<keyword evidence="4" id="KW-1185">Reference proteome</keyword>
<dbReference type="InterPro" id="IPR027268">
    <property type="entry name" value="Peptidase_M4/M1_CTD_sf"/>
</dbReference>
<sequence>MTKLLPLSFLLLSLVSCGGGGGGSSSAEQATNSDNPAVTPTTPDEFPQGFDDKVITKSSVTHVPMNLISQELTMTFDPVAQTVKGHSVINFNTKKEGRPYFELQGTVTNVKIDGASSDVTNITDPDGQSQTYKSVNESVSSDANHVVEFDYTLPTGRVTFTGGGVRFLTDMTDLNGKFFEYWGPTGFEEDQFAMTLNLKVTNSTSSHKLRTNGEITSSEQSAWKIVFPDYYSKSSFYVHLTNQSLPSKTLTYKGLERDIPIEVYGVTQSLVDTAAAQLPGLFKELEGDYGPYPHTKFLAYMNDRSGGMEYVAATITSVASIDHELLHSWFARSMIPADGRSGWIDEATASWRDYGYTRASSTLNRTATNLANYSVFRKSTPSNVYVDGRALYAELDRQFANIGGLKPVLKALHANYKHSVITNELFWMFLESKTGMDLTAFQERYVTGNSAEIALKSATISESGVTNGASKHPTPLTEEEILRLR</sequence>
<organism evidence="3 4">
    <name type="scientific">Peredibacter starrii</name>
    <dbReference type="NCBI Taxonomy" id="28202"/>
    <lineage>
        <taxon>Bacteria</taxon>
        <taxon>Pseudomonadati</taxon>
        <taxon>Bdellovibrionota</taxon>
        <taxon>Bacteriovoracia</taxon>
        <taxon>Bacteriovoracales</taxon>
        <taxon>Bacteriovoracaceae</taxon>
        <taxon>Peredibacter</taxon>
    </lineage>
</organism>
<evidence type="ECO:0000256" key="1">
    <source>
        <dbReference type="SAM" id="MobiDB-lite"/>
    </source>
</evidence>
<feature type="signal peptide" evidence="2">
    <location>
        <begin position="1"/>
        <end position="18"/>
    </location>
</feature>
<reference evidence="3 4" key="1">
    <citation type="submission" date="2023-11" db="EMBL/GenBank/DDBJ databases">
        <title>Peredibacter starrii A3.12.</title>
        <authorList>
            <person name="Mitchell R.J."/>
        </authorList>
    </citation>
    <scope>NUCLEOTIDE SEQUENCE [LARGE SCALE GENOMIC DNA]</scope>
    <source>
        <strain evidence="3 4">A3.12</strain>
    </source>
</reference>
<dbReference type="PROSITE" id="PS51257">
    <property type="entry name" value="PROKAR_LIPOPROTEIN"/>
    <property type="match status" value="1"/>
</dbReference>
<name>A0AAX4HUH2_9BACT</name>
<protein>
    <recommendedName>
        <fullName evidence="5">Peptidase M1 membrane alanine aminopeptidase domain-containing protein</fullName>
    </recommendedName>
</protein>
<dbReference type="SUPFAM" id="SSF55486">
    <property type="entry name" value="Metalloproteases ('zincins'), catalytic domain"/>
    <property type="match status" value="1"/>
</dbReference>
<dbReference type="Gene3D" id="1.10.390.10">
    <property type="entry name" value="Neutral Protease Domain 2"/>
    <property type="match status" value="1"/>
</dbReference>
<proteinExistence type="predicted"/>
<gene>
    <name evidence="3" type="ORF">SOO65_07725</name>
</gene>
<accession>A0AAX4HUH2</accession>
<dbReference type="Proteomes" id="UP001324634">
    <property type="component" value="Chromosome"/>
</dbReference>
<dbReference type="EMBL" id="CP139487">
    <property type="protein sequence ID" value="WPU66631.1"/>
    <property type="molecule type" value="Genomic_DNA"/>
</dbReference>
<dbReference type="AlphaFoldDB" id="A0AAX4HUH2"/>
<evidence type="ECO:0008006" key="5">
    <source>
        <dbReference type="Google" id="ProtNLM"/>
    </source>
</evidence>
<dbReference type="RefSeq" id="WP_321399039.1">
    <property type="nucleotide sequence ID" value="NZ_CP139487.1"/>
</dbReference>
<evidence type="ECO:0000313" key="3">
    <source>
        <dbReference type="EMBL" id="WPU66631.1"/>
    </source>
</evidence>
<evidence type="ECO:0000313" key="4">
    <source>
        <dbReference type="Proteomes" id="UP001324634"/>
    </source>
</evidence>
<feature type="chain" id="PRO_5043668481" description="Peptidase M1 membrane alanine aminopeptidase domain-containing protein" evidence="2">
    <location>
        <begin position="19"/>
        <end position="485"/>
    </location>
</feature>
<feature type="region of interest" description="Disordered" evidence="1">
    <location>
        <begin position="22"/>
        <end position="50"/>
    </location>
</feature>
<feature type="compositionally biased region" description="Polar residues" evidence="1">
    <location>
        <begin position="27"/>
        <end position="42"/>
    </location>
</feature>
<evidence type="ECO:0000256" key="2">
    <source>
        <dbReference type="SAM" id="SignalP"/>
    </source>
</evidence>
<dbReference type="KEGG" id="psti:SOO65_07725"/>
<keyword evidence="2" id="KW-0732">Signal</keyword>